<dbReference type="Gene3D" id="1.10.10.10">
    <property type="entry name" value="Winged helix-like DNA-binding domain superfamily/Winged helix DNA-binding domain"/>
    <property type="match status" value="1"/>
</dbReference>
<reference evidence="6 7" key="1">
    <citation type="submission" date="2023-11" db="EMBL/GenBank/DDBJ databases">
        <title>Draft genome of Azohydromonas lata strain H1 (DSM1123), a polyhydroxyalkanoate producer.</title>
        <authorList>
            <person name="Traversa D."/>
            <person name="D'Addabbo P."/>
            <person name="Pazzani C."/>
            <person name="Manzari C."/>
            <person name="Chiara M."/>
            <person name="Scrascia M."/>
        </authorList>
    </citation>
    <scope>NUCLEOTIDE SEQUENCE [LARGE SCALE GENOMIC DNA]</scope>
    <source>
        <strain evidence="6 7">H1</strain>
    </source>
</reference>
<keyword evidence="3" id="KW-0804">Transcription</keyword>
<keyword evidence="7" id="KW-1185">Reference proteome</keyword>
<proteinExistence type="predicted"/>
<name>A0ABU5IJM7_9BURK</name>
<dbReference type="Pfam" id="PF13412">
    <property type="entry name" value="HTH_24"/>
    <property type="match status" value="1"/>
</dbReference>
<dbReference type="InterPro" id="IPR019885">
    <property type="entry name" value="Tscrpt_reg_HTH_AsnC-type_CS"/>
</dbReference>
<feature type="domain" description="HTH asnC-type" evidence="5">
    <location>
        <begin position="1"/>
        <end position="65"/>
    </location>
</feature>
<sequence length="177" mass="19783">MDSLDRHDVLLLQELQRDARQTVQQLAEAVGLSSTPCWRRIKELESRGVIRGYTALVDREKVNLQLCVLAEINLGRHEEGEVQRFEAAVAQSPQIVACWSTTGQADYVIKVLVPDIKAYERFLHETAFRLPGVTHVRSSVVMKEVKSETRLPMELPTRSAPTGRGRPAGARDQAGPL</sequence>
<dbReference type="Gene3D" id="3.30.70.920">
    <property type="match status" value="1"/>
</dbReference>
<dbReference type="InterPro" id="IPR011008">
    <property type="entry name" value="Dimeric_a/b-barrel"/>
</dbReference>
<feature type="region of interest" description="Disordered" evidence="4">
    <location>
        <begin position="152"/>
        <end position="177"/>
    </location>
</feature>
<protein>
    <submittedName>
        <fullName evidence="6">Lrp/AsnC family transcriptional regulator</fullName>
    </submittedName>
</protein>
<dbReference type="InterPro" id="IPR019887">
    <property type="entry name" value="Tscrpt_reg_AsnC/Lrp_C"/>
</dbReference>
<dbReference type="InterPro" id="IPR036390">
    <property type="entry name" value="WH_DNA-bd_sf"/>
</dbReference>
<dbReference type="EMBL" id="JAXOJX010000039">
    <property type="protein sequence ID" value="MDZ5459108.1"/>
    <property type="molecule type" value="Genomic_DNA"/>
</dbReference>
<dbReference type="Proteomes" id="UP001293718">
    <property type="component" value="Unassembled WGS sequence"/>
</dbReference>
<dbReference type="InterPro" id="IPR011991">
    <property type="entry name" value="ArsR-like_HTH"/>
</dbReference>
<evidence type="ECO:0000259" key="5">
    <source>
        <dbReference type="PROSITE" id="PS50956"/>
    </source>
</evidence>
<evidence type="ECO:0000256" key="4">
    <source>
        <dbReference type="SAM" id="MobiDB-lite"/>
    </source>
</evidence>
<dbReference type="SMART" id="SM00344">
    <property type="entry name" value="HTH_ASNC"/>
    <property type="match status" value="1"/>
</dbReference>
<evidence type="ECO:0000313" key="6">
    <source>
        <dbReference type="EMBL" id="MDZ5459108.1"/>
    </source>
</evidence>
<comment type="caution">
    <text evidence="6">The sequence shown here is derived from an EMBL/GenBank/DDBJ whole genome shotgun (WGS) entry which is preliminary data.</text>
</comment>
<gene>
    <name evidence="6" type="ORF">SM757_21250</name>
</gene>
<dbReference type="InterPro" id="IPR019888">
    <property type="entry name" value="Tscrpt_reg_AsnC-like"/>
</dbReference>
<dbReference type="RefSeq" id="WP_322466945.1">
    <property type="nucleotide sequence ID" value="NZ_JAXOJX010000039.1"/>
</dbReference>
<dbReference type="SUPFAM" id="SSF54909">
    <property type="entry name" value="Dimeric alpha+beta barrel"/>
    <property type="match status" value="1"/>
</dbReference>
<dbReference type="PANTHER" id="PTHR30154:SF34">
    <property type="entry name" value="TRANSCRIPTIONAL REGULATOR AZLB"/>
    <property type="match status" value="1"/>
</dbReference>
<dbReference type="PROSITE" id="PS50956">
    <property type="entry name" value="HTH_ASNC_2"/>
    <property type="match status" value="1"/>
</dbReference>
<dbReference type="InterPro" id="IPR000485">
    <property type="entry name" value="AsnC-type_HTH_dom"/>
</dbReference>
<dbReference type="PROSITE" id="PS00519">
    <property type="entry name" value="HTH_ASNC_1"/>
    <property type="match status" value="1"/>
</dbReference>
<dbReference type="PANTHER" id="PTHR30154">
    <property type="entry name" value="LEUCINE-RESPONSIVE REGULATORY PROTEIN"/>
    <property type="match status" value="1"/>
</dbReference>
<keyword evidence="1" id="KW-0805">Transcription regulation</keyword>
<evidence type="ECO:0000256" key="1">
    <source>
        <dbReference type="ARBA" id="ARBA00023015"/>
    </source>
</evidence>
<evidence type="ECO:0000256" key="2">
    <source>
        <dbReference type="ARBA" id="ARBA00023125"/>
    </source>
</evidence>
<evidence type="ECO:0000256" key="3">
    <source>
        <dbReference type="ARBA" id="ARBA00023163"/>
    </source>
</evidence>
<dbReference type="InterPro" id="IPR036388">
    <property type="entry name" value="WH-like_DNA-bd_sf"/>
</dbReference>
<dbReference type="SUPFAM" id="SSF46785">
    <property type="entry name" value="Winged helix' DNA-binding domain"/>
    <property type="match status" value="1"/>
</dbReference>
<dbReference type="Pfam" id="PF01037">
    <property type="entry name" value="AsnC_trans_reg"/>
    <property type="match status" value="1"/>
</dbReference>
<evidence type="ECO:0000313" key="7">
    <source>
        <dbReference type="Proteomes" id="UP001293718"/>
    </source>
</evidence>
<dbReference type="CDD" id="cd00090">
    <property type="entry name" value="HTH_ARSR"/>
    <property type="match status" value="1"/>
</dbReference>
<keyword evidence="2" id="KW-0238">DNA-binding</keyword>
<organism evidence="6 7">
    <name type="scientific">Azohydromonas lata</name>
    <dbReference type="NCBI Taxonomy" id="45677"/>
    <lineage>
        <taxon>Bacteria</taxon>
        <taxon>Pseudomonadati</taxon>
        <taxon>Pseudomonadota</taxon>
        <taxon>Betaproteobacteria</taxon>
        <taxon>Burkholderiales</taxon>
        <taxon>Sphaerotilaceae</taxon>
        <taxon>Azohydromonas</taxon>
    </lineage>
</organism>
<dbReference type="PRINTS" id="PR00033">
    <property type="entry name" value="HTHASNC"/>
</dbReference>
<accession>A0ABU5IJM7</accession>